<dbReference type="GO" id="GO:0015833">
    <property type="term" value="P:peptide transport"/>
    <property type="evidence" value="ECO:0007669"/>
    <property type="project" value="TreeGrafter"/>
</dbReference>
<dbReference type="GO" id="GO:0043190">
    <property type="term" value="C:ATP-binding cassette (ABC) transporter complex"/>
    <property type="evidence" value="ECO:0007669"/>
    <property type="project" value="InterPro"/>
</dbReference>
<dbReference type="FunFam" id="3.90.76.10:FF:000001">
    <property type="entry name" value="Oligopeptide ABC transporter substrate-binding protein"/>
    <property type="match status" value="1"/>
</dbReference>
<keyword evidence="8" id="KW-1185">Reference proteome</keyword>
<evidence type="ECO:0000256" key="1">
    <source>
        <dbReference type="ARBA" id="ARBA00004196"/>
    </source>
</evidence>
<reference evidence="7 8" key="1">
    <citation type="submission" date="2016-10" db="EMBL/GenBank/DDBJ databases">
        <title>Rodentibacter gen. nov. and new species.</title>
        <authorList>
            <person name="Christensen H."/>
        </authorList>
    </citation>
    <scope>NUCLEOTIDE SEQUENCE [LARGE SCALE GENOMIC DNA]</scope>
    <source>
        <strain evidence="7 8">Ac69</strain>
    </source>
</reference>
<evidence type="ECO:0000259" key="6">
    <source>
        <dbReference type="Pfam" id="PF00496"/>
    </source>
</evidence>
<dbReference type="GO" id="GO:0030288">
    <property type="term" value="C:outer membrane-bounded periplasmic space"/>
    <property type="evidence" value="ECO:0007669"/>
    <property type="project" value="TreeGrafter"/>
</dbReference>
<dbReference type="STRING" id="1908258.BKK48_03440"/>
<dbReference type="EMBL" id="MLHH01000008">
    <property type="protein sequence ID" value="OOF36881.1"/>
    <property type="molecule type" value="Genomic_DNA"/>
</dbReference>
<comment type="subcellular location">
    <subcellularLocation>
        <location evidence="1">Cell envelope</location>
    </subcellularLocation>
</comment>
<evidence type="ECO:0000313" key="7">
    <source>
        <dbReference type="EMBL" id="OOF36881.1"/>
    </source>
</evidence>
<dbReference type="InterPro" id="IPR039424">
    <property type="entry name" value="SBP_5"/>
</dbReference>
<dbReference type="InterPro" id="IPR000914">
    <property type="entry name" value="SBP_5_dom"/>
</dbReference>
<feature type="chain" id="PRO_5012211884" evidence="5">
    <location>
        <begin position="25"/>
        <end position="545"/>
    </location>
</feature>
<dbReference type="Proteomes" id="UP000189437">
    <property type="component" value="Unassembled WGS sequence"/>
</dbReference>
<evidence type="ECO:0000313" key="8">
    <source>
        <dbReference type="Proteomes" id="UP000189437"/>
    </source>
</evidence>
<evidence type="ECO:0000256" key="5">
    <source>
        <dbReference type="SAM" id="SignalP"/>
    </source>
</evidence>
<comment type="caution">
    <text evidence="7">The sequence shown here is derived from an EMBL/GenBank/DDBJ whole genome shotgun (WGS) entry which is preliminary data.</text>
</comment>
<dbReference type="AlphaFoldDB" id="A0A1V3I9T3"/>
<dbReference type="InterPro" id="IPR030678">
    <property type="entry name" value="Peptide/Ni-bd"/>
</dbReference>
<dbReference type="RefSeq" id="WP_077426786.1">
    <property type="nucleotide sequence ID" value="NZ_MLHH01000008.1"/>
</dbReference>
<keyword evidence="3" id="KW-0813">Transport</keyword>
<comment type="similarity">
    <text evidence="2">Belongs to the bacterial solute-binding protein 5 family.</text>
</comment>
<feature type="signal peptide" evidence="5">
    <location>
        <begin position="1"/>
        <end position="24"/>
    </location>
</feature>
<sequence>MQPNLFRQFLFSTLTLALSGSLYAAQVPTGTELAPVQNIVINNGAEPQSFDPHKTEGVPESQVAYQLFEGLVSTNSKGELIPGVAERWESSPDYKTWTFHLRKDAKWSNGDPITAQDFVYSWQRLVNPNTASPYASFLDYMQVVNAQDIIDGKKKPEELGVEAKDDYTFVVYSANPVPYAVGLTTHQSLLPVPQKIIEKFGDAWVKKENIVGNGAYKLKDHVINEKIEFERNPLYWNDKETVINTATFLAIENASTDVSRYRAGDLDITSYSLPPEQFAKLKKELPDQVFTARTLATYMYEINNSKPPFNDKRVRQALNYALDRTVITDKVMAQGQTPTYVFTPTYISEGERINQPAYSQEPMAKRNEQAIKLLEEAGFSKANPLKFTILYNTHENHKKVAIAAASMWKANTKGLIEVKLENQEWKTYIDSRRAGRYDVARAGWSADYNQATTFGNYFLSTSSNNTAKYASAEYDKAMADSYLATDEAGRAEAYAKAEAILAQDFALVPVFNYVNPRLVKPYVGGYTAQDPQDHIFLRDLYIIKH</sequence>
<organism evidence="7 8">
    <name type="scientific">Rodentibacter heidelbergensis</name>
    <dbReference type="NCBI Taxonomy" id="1908258"/>
    <lineage>
        <taxon>Bacteria</taxon>
        <taxon>Pseudomonadati</taxon>
        <taxon>Pseudomonadota</taxon>
        <taxon>Gammaproteobacteria</taxon>
        <taxon>Pasteurellales</taxon>
        <taxon>Pasteurellaceae</taxon>
        <taxon>Rodentibacter</taxon>
    </lineage>
</organism>
<keyword evidence="4 5" id="KW-0732">Signal</keyword>
<name>A0A1V3I9T3_9PAST</name>
<dbReference type="GO" id="GO:1904680">
    <property type="term" value="F:peptide transmembrane transporter activity"/>
    <property type="evidence" value="ECO:0007669"/>
    <property type="project" value="TreeGrafter"/>
</dbReference>
<dbReference type="PANTHER" id="PTHR30290">
    <property type="entry name" value="PERIPLASMIC BINDING COMPONENT OF ABC TRANSPORTER"/>
    <property type="match status" value="1"/>
</dbReference>
<dbReference type="PROSITE" id="PS01040">
    <property type="entry name" value="SBP_BACTERIAL_5"/>
    <property type="match status" value="1"/>
</dbReference>
<dbReference type="PANTHER" id="PTHR30290:SF10">
    <property type="entry name" value="PERIPLASMIC OLIGOPEPTIDE-BINDING PROTEIN-RELATED"/>
    <property type="match status" value="1"/>
</dbReference>
<gene>
    <name evidence="7" type="ORF">BKK48_03440</name>
</gene>
<dbReference type="Pfam" id="PF00496">
    <property type="entry name" value="SBP_bac_5"/>
    <property type="match status" value="1"/>
</dbReference>
<dbReference type="CDD" id="cd08504">
    <property type="entry name" value="PBP2_OppA"/>
    <property type="match status" value="1"/>
</dbReference>
<dbReference type="PIRSF" id="PIRSF002741">
    <property type="entry name" value="MppA"/>
    <property type="match status" value="1"/>
</dbReference>
<evidence type="ECO:0000256" key="3">
    <source>
        <dbReference type="ARBA" id="ARBA00022448"/>
    </source>
</evidence>
<evidence type="ECO:0000256" key="2">
    <source>
        <dbReference type="ARBA" id="ARBA00005695"/>
    </source>
</evidence>
<accession>A0A1V3I9T3</accession>
<proteinExistence type="inferred from homology"/>
<dbReference type="Gene3D" id="3.40.190.10">
    <property type="entry name" value="Periplasmic binding protein-like II"/>
    <property type="match status" value="1"/>
</dbReference>
<dbReference type="InterPro" id="IPR023765">
    <property type="entry name" value="SBP_5_CS"/>
</dbReference>
<dbReference type="Gene3D" id="3.10.105.10">
    <property type="entry name" value="Dipeptide-binding Protein, Domain 3"/>
    <property type="match status" value="1"/>
</dbReference>
<protein>
    <submittedName>
        <fullName evidence="7">Oligopeptide ABC transporter substrate-binding protein OppA</fullName>
    </submittedName>
</protein>
<feature type="domain" description="Solute-binding protein family 5" evidence="6">
    <location>
        <begin position="79"/>
        <end position="465"/>
    </location>
</feature>
<evidence type="ECO:0000256" key="4">
    <source>
        <dbReference type="ARBA" id="ARBA00022729"/>
    </source>
</evidence>
<dbReference type="OrthoDB" id="9801912at2"/>
<dbReference type="FunFam" id="3.10.105.10:FF:000001">
    <property type="entry name" value="Oligopeptide ABC transporter, oligopeptide-binding protein"/>
    <property type="match status" value="1"/>
</dbReference>
<dbReference type="Gene3D" id="3.90.76.10">
    <property type="entry name" value="Dipeptide-binding Protein, Domain 1"/>
    <property type="match status" value="1"/>
</dbReference>
<dbReference type="SUPFAM" id="SSF53850">
    <property type="entry name" value="Periplasmic binding protein-like II"/>
    <property type="match status" value="1"/>
</dbReference>